<keyword evidence="3" id="KW-1185">Reference proteome</keyword>
<reference evidence="2 3" key="1">
    <citation type="journal article" date="2019" name="Proc. Natl. Acad. Sci. U.S.A.">
        <title>Regulatory changes in pterin and carotenoid genes underlie balanced color polymorphisms in the wall lizard.</title>
        <authorList>
            <person name="Andrade P."/>
            <person name="Pinho C."/>
            <person name="Perez I de Lanuza G."/>
            <person name="Afonso S."/>
            <person name="Brejcha J."/>
            <person name="Rubin C.J."/>
            <person name="Wallerman O."/>
            <person name="Pereira P."/>
            <person name="Sabatino S.J."/>
            <person name="Bellati A."/>
            <person name="Pellitteri-Rosa D."/>
            <person name="Bosakova Z."/>
            <person name="Bunikis I."/>
            <person name="Carretero M.A."/>
            <person name="Feiner N."/>
            <person name="Marsik P."/>
            <person name="Pauperio F."/>
            <person name="Salvi D."/>
            <person name="Soler L."/>
            <person name="While G.M."/>
            <person name="Uller T."/>
            <person name="Font E."/>
            <person name="Andersson L."/>
            <person name="Carneiro M."/>
        </authorList>
    </citation>
    <scope>NUCLEOTIDE SEQUENCE</scope>
</reference>
<evidence type="ECO:0000256" key="1">
    <source>
        <dbReference type="SAM" id="MobiDB-lite"/>
    </source>
</evidence>
<organism evidence="2 3">
    <name type="scientific">Podarcis muralis</name>
    <name type="common">Wall lizard</name>
    <name type="synonym">Lacerta muralis</name>
    <dbReference type="NCBI Taxonomy" id="64176"/>
    <lineage>
        <taxon>Eukaryota</taxon>
        <taxon>Metazoa</taxon>
        <taxon>Chordata</taxon>
        <taxon>Craniata</taxon>
        <taxon>Vertebrata</taxon>
        <taxon>Euteleostomi</taxon>
        <taxon>Lepidosauria</taxon>
        <taxon>Squamata</taxon>
        <taxon>Bifurcata</taxon>
        <taxon>Unidentata</taxon>
        <taxon>Episquamata</taxon>
        <taxon>Laterata</taxon>
        <taxon>Lacertibaenia</taxon>
        <taxon>Lacertidae</taxon>
        <taxon>Podarcis</taxon>
    </lineage>
</organism>
<dbReference type="Proteomes" id="UP000472272">
    <property type="component" value="Chromosome 14"/>
</dbReference>
<evidence type="ECO:0000313" key="2">
    <source>
        <dbReference type="Ensembl" id="ENSPMRP00000028117.1"/>
    </source>
</evidence>
<dbReference type="AlphaFoldDB" id="A0A670JZG3"/>
<feature type="region of interest" description="Disordered" evidence="1">
    <location>
        <begin position="1"/>
        <end position="31"/>
    </location>
</feature>
<reference evidence="2" key="3">
    <citation type="submission" date="2025-09" db="UniProtKB">
        <authorList>
            <consortium name="Ensembl"/>
        </authorList>
    </citation>
    <scope>IDENTIFICATION</scope>
</reference>
<proteinExistence type="predicted"/>
<sequence length="58" mass="5810">MPKVVDSSGKTQSKDIAKSSVPSGPVATDKSGSITISVHAKPGSKQNAVTGMLEVGRG</sequence>
<evidence type="ECO:0000313" key="3">
    <source>
        <dbReference type="Proteomes" id="UP000472272"/>
    </source>
</evidence>
<reference evidence="2" key="2">
    <citation type="submission" date="2025-08" db="UniProtKB">
        <authorList>
            <consortium name="Ensembl"/>
        </authorList>
    </citation>
    <scope>IDENTIFICATION</scope>
</reference>
<accession>A0A670JZG3</accession>
<protein>
    <submittedName>
        <fullName evidence="2">Uncharacterized protein</fullName>
    </submittedName>
</protein>
<name>A0A670JZG3_PODMU</name>
<dbReference type="Ensembl" id="ENSPMRT00000029832.1">
    <property type="protein sequence ID" value="ENSPMRP00000028117.1"/>
    <property type="gene ID" value="ENSPMRG00000018155.1"/>
</dbReference>
<dbReference type="GeneTree" id="ENSGT01040000243977"/>